<evidence type="ECO:0000313" key="2">
    <source>
        <dbReference type="EMBL" id="KZV45278.1"/>
    </source>
</evidence>
<dbReference type="AlphaFoldDB" id="A0A2Z7CEB9"/>
<name>A0A2Z7CEB9_9LAMI</name>
<gene>
    <name evidence="2" type="ORF">F511_16861</name>
</gene>
<accession>A0A2Z7CEB9</accession>
<reference evidence="2 3" key="1">
    <citation type="journal article" date="2015" name="Proc. Natl. Acad. Sci. U.S.A.">
        <title>The resurrection genome of Boea hygrometrica: A blueprint for survival of dehydration.</title>
        <authorList>
            <person name="Xiao L."/>
            <person name="Yang G."/>
            <person name="Zhang L."/>
            <person name="Yang X."/>
            <person name="Zhao S."/>
            <person name="Ji Z."/>
            <person name="Zhou Q."/>
            <person name="Hu M."/>
            <person name="Wang Y."/>
            <person name="Chen M."/>
            <person name="Xu Y."/>
            <person name="Jin H."/>
            <person name="Xiao X."/>
            <person name="Hu G."/>
            <person name="Bao F."/>
            <person name="Hu Y."/>
            <person name="Wan P."/>
            <person name="Li L."/>
            <person name="Deng X."/>
            <person name="Kuang T."/>
            <person name="Xiang C."/>
            <person name="Zhu J.K."/>
            <person name="Oliver M.J."/>
            <person name="He Y."/>
        </authorList>
    </citation>
    <scope>NUCLEOTIDE SEQUENCE [LARGE SCALE GENOMIC DNA]</scope>
    <source>
        <strain evidence="3">cv. XS01</strain>
    </source>
</reference>
<feature type="region of interest" description="Disordered" evidence="1">
    <location>
        <begin position="315"/>
        <end position="340"/>
    </location>
</feature>
<proteinExistence type="predicted"/>
<dbReference type="OrthoDB" id="1751327at2759"/>
<dbReference type="Proteomes" id="UP000250235">
    <property type="component" value="Unassembled WGS sequence"/>
</dbReference>
<evidence type="ECO:0000256" key="1">
    <source>
        <dbReference type="SAM" id="MobiDB-lite"/>
    </source>
</evidence>
<protein>
    <submittedName>
        <fullName evidence="2">Uncharacterized protein</fullName>
    </submittedName>
</protein>
<feature type="compositionally biased region" description="Basic residues" evidence="1">
    <location>
        <begin position="96"/>
        <end position="105"/>
    </location>
</feature>
<dbReference type="EMBL" id="KQ996412">
    <property type="protein sequence ID" value="KZV45278.1"/>
    <property type="molecule type" value="Genomic_DNA"/>
</dbReference>
<feature type="region of interest" description="Disordered" evidence="1">
    <location>
        <begin position="230"/>
        <end position="260"/>
    </location>
</feature>
<feature type="compositionally biased region" description="Polar residues" evidence="1">
    <location>
        <begin position="325"/>
        <end position="340"/>
    </location>
</feature>
<keyword evidence="3" id="KW-1185">Reference proteome</keyword>
<organism evidence="2 3">
    <name type="scientific">Dorcoceras hygrometricum</name>
    <dbReference type="NCBI Taxonomy" id="472368"/>
    <lineage>
        <taxon>Eukaryota</taxon>
        <taxon>Viridiplantae</taxon>
        <taxon>Streptophyta</taxon>
        <taxon>Embryophyta</taxon>
        <taxon>Tracheophyta</taxon>
        <taxon>Spermatophyta</taxon>
        <taxon>Magnoliopsida</taxon>
        <taxon>eudicotyledons</taxon>
        <taxon>Gunneridae</taxon>
        <taxon>Pentapetalae</taxon>
        <taxon>asterids</taxon>
        <taxon>lamiids</taxon>
        <taxon>Lamiales</taxon>
        <taxon>Gesneriaceae</taxon>
        <taxon>Didymocarpoideae</taxon>
        <taxon>Trichosporeae</taxon>
        <taxon>Loxocarpinae</taxon>
        <taxon>Dorcoceras</taxon>
    </lineage>
</organism>
<sequence>MASALINNASQIYFDSVLGMEEEGMDMVTPPTRQDRGYAVQICILLKGAPDLELQESKEFPPLKILTAKTVGTYVAKNKNITVDVDEPVGDGPVVKKKAASKRRPTPTVGEPVAKKKKKTTVEKAAPSDKDLALVSGAQDVEPISTLPAVTPRAPRRRAPKRKLILPIGSMLRNNQMWEMLLRKIGRQHLLMTHDVRLVEPKDYRVAVDKALRADQEWKAVVEERQLKRHAFQQKDQRPPKKPYKNQQRSQEQKPQEQKTLVVQPISAVSAVGNKPQCPKCQKNHHVYVERDRMFVIDVDCQDMLLRTVLWLGTRSHRKPERSSTRSTQHSNGSNFAFLD</sequence>
<evidence type="ECO:0000313" key="3">
    <source>
        <dbReference type="Proteomes" id="UP000250235"/>
    </source>
</evidence>
<feature type="region of interest" description="Disordered" evidence="1">
    <location>
        <begin position="96"/>
        <end position="120"/>
    </location>
</feature>